<dbReference type="FunCoup" id="A0A0C3CH66">
    <property type="interactions" value="281"/>
</dbReference>
<dbReference type="GO" id="GO:0005737">
    <property type="term" value="C:cytoplasm"/>
    <property type="evidence" value="ECO:0007669"/>
    <property type="project" value="UniProtKB-SubCell"/>
</dbReference>
<evidence type="ECO:0000313" key="6">
    <source>
        <dbReference type="Proteomes" id="UP000054321"/>
    </source>
</evidence>
<evidence type="ECO:0000256" key="1">
    <source>
        <dbReference type="ARBA" id="ARBA00004123"/>
    </source>
</evidence>
<keyword evidence="3" id="KW-0539">Nucleus</keyword>
<dbReference type="EMBL" id="KN832880">
    <property type="protein sequence ID" value="KIM98318.1"/>
    <property type="molecule type" value="Genomic_DNA"/>
</dbReference>
<protein>
    <recommendedName>
        <fullName evidence="7">BZIP domain-containing protein</fullName>
    </recommendedName>
</protein>
<dbReference type="Gene3D" id="1.10.238.100">
    <property type="entry name" value="YAP1 redox domain. Chain B"/>
    <property type="match status" value="1"/>
</dbReference>
<feature type="coiled-coil region" evidence="4">
    <location>
        <begin position="11"/>
        <end position="45"/>
    </location>
</feature>
<dbReference type="PANTHER" id="PTHR40621:SF8">
    <property type="entry name" value="AP-1-LIKE TRANSCRIPTION FACTOR YAP3"/>
    <property type="match status" value="1"/>
</dbReference>
<dbReference type="STRING" id="913774.A0A0C3CH66"/>
<dbReference type="AlphaFoldDB" id="A0A0C3CH66"/>
<dbReference type="Gene3D" id="1.20.5.170">
    <property type="match status" value="1"/>
</dbReference>
<evidence type="ECO:0000256" key="4">
    <source>
        <dbReference type="SAM" id="Coils"/>
    </source>
</evidence>
<keyword evidence="6" id="KW-1185">Reference proteome</keyword>
<dbReference type="SUPFAM" id="SSF111430">
    <property type="entry name" value="YAP1 redox domain"/>
    <property type="match status" value="1"/>
</dbReference>
<accession>A0A0C3CH66</accession>
<evidence type="ECO:0000256" key="3">
    <source>
        <dbReference type="ARBA" id="ARBA00023242"/>
    </source>
</evidence>
<sequence>AKKRTSTQIFRKRKKHPVDDLEARLAELEKNSANVIEENERLKLQLHKTSIVNELLKETSTPSYCGGSEFISNSGPGGYSPTDFYTKVLSAHGNQSPSHRIVISDAGERFLAAGATWDYISAHPLFKQGLVDVGDVSERLKGVAKCDGLGPVFEEKEIINAIMKSVEAGRYELL</sequence>
<reference evidence="6" key="2">
    <citation type="submission" date="2015-01" db="EMBL/GenBank/DDBJ databases">
        <title>Evolutionary Origins and Diversification of the Mycorrhizal Mutualists.</title>
        <authorList>
            <consortium name="DOE Joint Genome Institute"/>
            <consortium name="Mycorrhizal Genomics Consortium"/>
            <person name="Kohler A."/>
            <person name="Kuo A."/>
            <person name="Nagy L.G."/>
            <person name="Floudas D."/>
            <person name="Copeland A."/>
            <person name="Barry K.W."/>
            <person name="Cichocki N."/>
            <person name="Veneault-Fourrey C."/>
            <person name="LaButti K."/>
            <person name="Lindquist E.A."/>
            <person name="Lipzen A."/>
            <person name="Lundell T."/>
            <person name="Morin E."/>
            <person name="Murat C."/>
            <person name="Riley R."/>
            <person name="Ohm R."/>
            <person name="Sun H."/>
            <person name="Tunlid A."/>
            <person name="Henrissat B."/>
            <person name="Grigoriev I.V."/>
            <person name="Hibbett D.S."/>
            <person name="Martin F."/>
        </authorList>
    </citation>
    <scope>NUCLEOTIDE SEQUENCE [LARGE SCALE GENOMIC DNA]</scope>
    <source>
        <strain evidence="6">Zn</strain>
    </source>
</reference>
<comment type="subcellular location">
    <subcellularLocation>
        <location evidence="2">Cytoplasm</location>
    </subcellularLocation>
    <subcellularLocation>
        <location evidence="1">Nucleus</location>
    </subcellularLocation>
</comment>
<dbReference type="InterPro" id="IPR046347">
    <property type="entry name" value="bZIP_sf"/>
</dbReference>
<evidence type="ECO:0008006" key="7">
    <source>
        <dbReference type="Google" id="ProtNLM"/>
    </source>
</evidence>
<dbReference type="HOGENOM" id="CLU_044874_1_0_1"/>
<gene>
    <name evidence="5" type="ORF">OIDMADRAFT_128523</name>
</gene>
<name>A0A0C3CH66_OIDMZ</name>
<proteinExistence type="predicted"/>
<dbReference type="PANTHER" id="PTHR40621">
    <property type="entry name" value="TRANSCRIPTION FACTOR KAPC-RELATED"/>
    <property type="match status" value="1"/>
</dbReference>
<dbReference type="InterPro" id="IPR050936">
    <property type="entry name" value="AP-1-like"/>
</dbReference>
<dbReference type="GO" id="GO:0000976">
    <property type="term" value="F:transcription cis-regulatory region binding"/>
    <property type="evidence" value="ECO:0007669"/>
    <property type="project" value="InterPro"/>
</dbReference>
<dbReference type="OrthoDB" id="4940293at2759"/>
<keyword evidence="4" id="KW-0175">Coiled coil</keyword>
<evidence type="ECO:0000313" key="5">
    <source>
        <dbReference type="EMBL" id="KIM98318.1"/>
    </source>
</evidence>
<dbReference type="InterPro" id="IPR023167">
    <property type="entry name" value="Yap1_redox_dom_sf"/>
</dbReference>
<dbReference type="InParanoid" id="A0A0C3CH66"/>
<feature type="non-terminal residue" evidence="5">
    <location>
        <position position="1"/>
    </location>
</feature>
<evidence type="ECO:0000256" key="2">
    <source>
        <dbReference type="ARBA" id="ARBA00004496"/>
    </source>
</evidence>
<reference evidence="5 6" key="1">
    <citation type="submission" date="2014-04" db="EMBL/GenBank/DDBJ databases">
        <authorList>
            <consortium name="DOE Joint Genome Institute"/>
            <person name="Kuo A."/>
            <person name="Martino E."/>
            <person name="Perotto S."/>
            <person name="Kohler A."/>
            <person name="Nagy L.G."/>
            <person name="Floudas D."/>
            <person name="Copeland A."/>
            <person name="Barry K.W."/>
            <person name="Cichocki N."/>
            <person name="Veneault-Fourrey C."/>
            <person name="LaButti K."/>
            <person name="Lindquist E.A."/>
            <person name="Lipzen A."/>
            <person name="Lundell T."/>
            <person name="Morin E."/>
            <person name="Murat C."/>
            <person name="Sun H."/>
            <person name="Tunlid A."/>
            <person name="Henrissat B."/>
            <person name="Grigoriev I.V."/>
            <person name="Hibbett D.S."/>
            <person name="Martin F."/>
            <person name="Nordberg H.P."/>
            <person name="Cantor M.N."/>
            <person name="Hua S.X."/>
        </authorList>
    </citation>
    <scope>NUCLEOTIDE SEQUENCE [LARGE SCALE GENOMIC DNA]</scope>
    <source>
        <strain evidence="5 6">Zn</strain>
    </source>
</reference>
<dbReference type="GO" id="GO:0090575">
    <property type="term" value="C:RNA polymerase II transcription regulator complex"/>
    <property type="evidence" value="ECO:0007669"/>
    <property type="project" value="TreeGrafter"/>
</dbReference>
<dbReference type="GO" id="GO:0001228">
    <property type="term" value="F:DNA-binding transcription activator activity, RNA polymerase II-specific"/>
    <property type="evidence" value="ECO:0007669"/>
    <property type="project" value="TreeGrafter"/>
</dbReference>
<dbReference type="SUPFAM" id="SSF57959">
    <property type="entry name" value="Leucine zipper domain"/>
    <property type="match status" value="1"/>
</dbReference>
<organism evidence="5 6">
    <name type="scientific">Oidiodendron maius (strain Zn)</name>
    <dbReference type="NCBI Taxonomy" id="913774"/>
    <lineage>
        <taxon>Eukaryota</taxon>
        <taxon>Fungi</taxon>
        <taxon>Dikarya</taxon>
        <taxon>Ascomycota</taxon>
        <taxon>Pezizomycotina</taxon>
        <taxon>Leotiomycetes</taxon>
        <taxon>Leotiomycetes incertae sedis</taxon>
        <taxon>Myxotrichaceae</taxon>
        <taxon>Oidiodendron</taxon>
    </lineage>
</organism>
<dbReference type="Proteomes" id="UP000054321">
    <property type="component" value="Unassembled WGS sequence"/>
</dbReference>